<keyword evidence="14" id="KW-1185">Reference proteome</keyword>
<dbReference type="CDD" id="cd05372">
    <property type="entry name" value="ENR_SDR"/>
    <property type="match status" value="1"/>
</dbReference>
<keyword evidence="4" id="KW-0276">Fatty acid metabolism</keyword>
<proteinExistence type="inferred from homology"/>
<feature type="active site" description="Proton acceptor" evidence="10">
    <location>
        <position position="169"/>
    </location>
</feature>
<gene>
    <name evidence="13" type="ORF">HMPREF9440_01699</name>
</gene>
<evidence type="ECO:0000313" key="14">
    <source>
        <dbReference type="Proteomes" id="UP000004956"/>
    </source>
</evidence>
<dbReference type="PANTHER" id="PTHR43159">
    <property type="entry name" value="ENOYL-[ACYL-CARRIER-PROTEIN] REDUCTASE"/>
    <property type="match status" value="1"/>
</dbReference>
<protein>
    <recommendedName>
        <fullName evidence="9">Enoyl-[acyl-carrier-protein] reductase [NADH]</fullName>
        <ecNumber evidence="9">1.3.1.9</ecNumber>
    </recommendedName>
</protein>
<dbReference type="Pfam" id="PF13561">
    <property type="entry name" value="adh_short_C2"/>
    <property type="match status" value="1"/>
</dbReference>
<reference evidence="13 14" key="1">
    <citation type="submission" date="2011-11" db="EMBL/GenBank/DDBJ databases">
        <authorList>
            <person name="Weinstock G."/>
            <person name="Sodergren E."/>
            <person name="Clifton S."/>
            <person name="Fulton L."/>
            <person name="Fulton B."/>
            <person name="Courtney L."/>
            <person name="Fronick C."/>
            <person name="Harrison M."/>
            <person name="Strong C."/>
            <person name="Farmer C."/>
            <person name="Delahaunty K."/>
            <person name="Markovic C."/>
            <person name="Hall O."/>
            <person name="Minx P."/>
            <person name="Tomlinson C."/>
            <person name="Mitreva M."/>
            <person name="Hou S."/>
            <person name="Chen J."/>
            <person name="Wollam A."/>
            <person name="Pepin K.H."/>
            <person name="Johnson M."/>
            <person name="Bhonagiri V."/>
            <person name="Zhang X."/>
            <person name="Suruliraj S."/>
            <person name="Warren W."/>
            <person name="Chinwalla A."/>
            <person name="Mardis E.R."/>
            <person name="Wilson R.K."/>
        </authorList>
    </citation>
    <scope>NUCLEOTIDE SEQUENCE [LARGE SCALE GENOMIC DNA]</scope>
    <source>
        <strain evidence="13 14">YIT 11816</strain>
    </source>
</reference>
<feature type="active site" description="Proton acceptor" evidence="10">
    <location>
        <position position="179"/>
    </location>
</feature>
<accession>H3KG24</accession>
<dbReference type="Gene3D" id="3.40.50.720">
    <property type="entry name" value="NAD(P)-binding Rossmann-like Domain"/>
    <property type="match status" value="1"/>
</dbReference>
<evidence type="ECO:0000256" key="2">
    <source>
        <dbReference type="ARBA" id="ARBA00009233"/>
    </source>
</evidence>
<dbReference type="InterPro" id="IPR002347">
    <property type="entry name" value="SDR_fam"/>
</dbReference>
<organism evidence="13 14">
    <name type="scientific">Sutterella parvirubra YIT 11816</name>
    <dbReference type="NCBI Taxonomy" id="762967"/>
    <lineage>
        <taxon>Bacteria</taxon>
        <taxon>Pseudomonadati</taxon>
        <taxon>Pseudomonadota</taxon>
        <taxon>Betaproteobacteria</taxon>
        <taxon>Burkholderiales</taxon>
        <taxon>Sutterellaceae</taxon>
        <taxon>Sutterella</taxon>
    </lineage>
</organism>
<dbReference type="GO" id="GO:0006633">
    <property type="term" value="P:fatty acid biosynthetic process"/>
    <property type="evidence" value="ECO:0007669"/>
    <property type="project" value="UniProtKB-UniPathway"/>
</dbReference>
<feature type="binding site" evidence="12">
    <location>
        <position position="186"/>
    </location>
    <ligand>
        <name>NAD(+)</name>
        <dbReference type="ChEBI" id="CHEBI:57540"/>
    </ligand>
</feature>
<feature type="binding site" evidence="12">
    <location>
        <begin position="41"/>
        <end position="42"/>
    </location>
    <ligand>
        <name>NAD(+)</name>
        <dbReference type="ChEBI" id="CHEBI:57540"/>
    </ligand>
</feature>
<dbReference type="FunFam" id="3.40.50.720:FF:000054">
    <property type="entry name" value="Enoyl-[acyl-carrier-protein] reductase [NADH]"/>
    <property type="match status" value="1"/>
</dbReference>
<dbReference type="HOGENOM" id="CLU_010194_10_1_4"/>
<feature type="binding site" evidence="11">
    <location>
        <position position="117"/>
    </location>
    <ligand>
        <name>substrate</name>
    </ligand>
</feature>
<evidence type="ECO:0000256" key="3">
    <source>
        <dbReference type="ARBA" id="ARBA00022516"/>
    </source>
</evidence>
<dbReference type="InterPro" id="IPR036291">
    <property type="entry name" value="NAD(P)-bd_dom_sf"/>
</dbReference>
<evidence type="ECO:0000256" key="10">
    <source>
        <dbReference type="PIRSR" id="PIRSR000094-1"/>
    </source>
</evidence>
<evidence type="ECO:0000256" key="4">
    <source>
        <dbReference type="ARBA" id="ARBA00022832"/>
    </source>
</evidence>
<dbReference type="PANTHER" id="PTHR43159:SF2">
    <property type="entry name" value="ENOYL-[ACYL-CARRIER-PROTEIN] REDUCTASE [NADH], CHLOROPLASTIC"/>
    <property type="match status" value="1"/>
</dbReference>
<evidence type="ECO:0000256" key="11">
    <source>
        <dbReference type="PIRSR" id="PIRSR000094-2"/>
    </source>
</evidence>
<evidence type="ECO:0000256" key="8">
    <source>
        <dbReference type="ARBA" id="ARBA00023160"/>
    </source>
</evidence>
<dbReference type="Proteomes" id="UP000004956">
    <property type="component" value="Unassembled WGS sequence"/>
</dbReference>
<evidence type="ECO:0000313" key="13">
    <source>
        <dbReference type="EMBL" id="EHY30950.1"/>
    </source>
</evidence>
<comment type="pathway">
    <text evidence="1">Lipid metabolism; fatty acid biosynthesis.</text>
</comment>
<sequence>MAFQAAPPIRAPRPAFILLESDMGFLAGKKLLITGVLSNRSIAYGIAKACHREGAELAFTYVGERFADRVAGFAAEFGSDLCLPMDVGSDEEIAAVAAKLSERWGGLDGFVHSIGFAPREAIAGDFLDGISRDAFRVAMDISAYSFPALAKAFMPLMKGRNASILTLTYIGGERVVPNYNTMGLAKAALESSTRYLAASLGREGIRANAISAGPIKTLAASGIQDFSKLLHAMEEVAPLGRTVTIDEVGNTAAFLLSDLASGITGNIAYVDAGFHVVGAGVVRGE</sequence>
<dbReference type="PIRSF" id="PIRSF000094">
    <property type="entry name" value="Enoyl-ACP_rdct"/>
    <property type="match status" value="1"/>
</dbReference>
<dbReference type="EC" id="1.3.1.9" evidence="9"/>
<dbReference type="UniPathway" id="UPA00094"/>
<evidence type="ECO:0000256" key="9">
    <source>
        <dbReference type="PIRNR" id="PIRNR000094"/>
    </source>
</evidence>
<comment type="catalytic activity">
    <reaction evidence="9">
        <text>a 2,3-saturated acyl-[ACP] + NAD(+) = a (2E)-enoyl-[ACP] + NADH + H(+)</text>
        <dbReference type="Rhea" id="RHEA:10240"/>
        <dbReference type="Rhea" id="RHEA-COMP:9925"/>
        <dbReference type="Rhea" id="RHEA-COMP:9926"/>
        <dbReference type="ChEBI" id="CHEBI:15378"/>
        <dbReference type="ChEBI" id="CHEBI:57540"/>
        <dbReference type="ChEBI" id="CHEBI:57945"/>
        <dbReference type="ChEBI" id="CHEBI:78784"/>
        <dbReference type="ChEBI" id="CHEBI:78785"/>
        <dbReference type="EC" id="1.3.1.9"/>
    </reaction>
</comment>
<dbReference type="Gene3D" id="1.10.8.400">
    <property type="entry name" value="Enoyl acyl carrier protein reductase"/>
    <property type="match status" value="1"/>
</dbReference>
<dbReference type="SUPFAM" id="SSF51735">
    <property type="entry name" value="NAD(P)-binding Rossmann-fold domains"/>
    <property type="match status" value="1"/>
</dbReference>
<evidence type="ECO:0000256" key="12">
    <source>
        <dbReference type="PIRSR" id="PIRSR000094-3"/>
    </source>
</evidence>
<dbReference type="PRINTS" id="PR00081">
    <property type="entry name" value="GDHRDH"/>
</dbReference>
<dbReference type="STRING" id="762967.HMPREF9440_01699"/>
<feature type="binding site" evidence="12">
    <location>
        <position position="35"/>
    </location>
    <ligand>
        <name>NAD(+)</name>
        <dbReference type="ChEBI" id="CHEBI:57540"/>
    </ligand>
</feature>
<dbReference type="GO" id="GO:0004318">
    <property type="term" value="F:enoyl-[acyl-carrier-protein] reductase (NADH) activity"/>
    <property type="evidence" value="ECO:0007669"/>
    <property type="project" value="UniProtKB-EC"/>
</dbReference>
<evidence type="ECO:0000256" key="1">
    <source>
        <dbReference type="ARBA" id="ARBA00005194"/>
    </source>
</evidence>
<keyword evidence="8 9" id="KW-0275">Fatty acid biosynthesis</keyword>
<keyword evidence="5 9" id="KW-0560">Oxidoreductase</keyword>
<keyword evidence="7" id="KW-0443">Lipid metabolism</keyword>
<comment type="similarity">
    <text evidence="2 9">Belongs to the short-chain dehydrogenases/reductases (SDR) family. FabI subfamily.</text>
</comment>
<name>H3KG24_9BURK</name>
<dbReference type="PATRIC" id="fig|762967.3.peg.1335"/>
<feature type="binding site" evidence="12">
    <location>
        <begin position="86"/>
        <end position="87"/>
    </location>
    <ligand>
        <name>NAD(+)</name>
        <dbReference type="ChEBI" id="CHEBI:57540"/>
    </ligand>
</feature>
<feature type="binding site" evidence="12">
    <location>
        <position position="114"/>
    </location>
    <ligand>
        <name>NAD(+)</name>
        <dbReference type="ChEBI" id="CHEBI:57540"/>
    </ligand>
</feature>
<dbReference type="InterPro" id="IPR014358">
    <property type="entry name" value="Enoyl-ACP_Rdtase_NADH"/>
</dbReference>
<dbReference type="NCBIfam" id="NF005422">
    <property type="entry name" value="PRK06997.1"/>
    <property type="match status" value="1"/>
</dbReference>
<dbReference type="FunFam" id="1.10.8.400:FF:000001">
    <property type="entry name" value="Enoyl-[acyl-carrier-protein] reductase [NADH]"/>
    <property type="match status" value="1"/>
</dbReference>
<dbReference type="EMBL" id="AFBQ01000257">
    <property type="protein sequence ID" value="EHY30950.1"/>
    <property type="molecule type" value="Genomic_DNA"/>
</dbReference>
<keyword evidence="6 9" id="KW-0520">NAD</keyword>
<dbReference type="AlphaFoldDB" id="H3KG24"/>
<comment type="caution">
    <text evidence="13">The sequence shown here is derived from an EMBL/GenBank/DDBJ whole genome shotgun (WGS) entry which is preliminary data.</text>
</comment>
<keyword evidence="3 9" id="KW-0444">Lipid biosynthesis</keyword>
<evidence type="ECO:0000256" key="7">
    <source>
        <dbReference type="ARBA" id="ARBA00023098"/>
    </source>
</evidence>
<evidence type="ECO:0000256" key="6">
    <source>
        <dbReference type="ARBA" id="ARBA00023027"/>
    </source>
</evidence>
<evidence type="ECO:0000256" key="5">
    <source>
        <dbReference type="ARBA" id="ARBA00023002"/>
    </source>
</evidence>
<feature type="binding site" evidence="12">
    <location>
        <begin position="215"/>
        <end position="219"/>
    </location>
    <ligand>
        <name>NAD(+)</name>
        <dbReference type="ChEBI" id="CHEBI:57540"/>
    </ligand>
</feature>